<evidence type="ECO:0000313" key="4">
    <source>
        <dbReference type="Proteomes" id="UP001442494"/>
    </source>
</evidence>
<dbReference type="Proteomes" id="UP001442494">
    <property type="component" value="Unassembled WGS sequence"/>
</dbReference>
<dbReference type="Pfam" id="PF13439">
    <property type="entry name" value="Glyco_transf_4"/>
    <property type="match status" value="1"/>
</dbReference>
<evidence type="ECO:0000313" key="3">
    <source>
        <dbReference type="EMBL" id="MEP0866381.1"/>
    </source>
</evidence>
<name>A0ABV0JSE6_9CYAN</name>
<feature type="domain" description="Glycosyl transferase family 1" evidence="1">
    <location>
        <begin position="195"/>
        <end position="350"/>
    </location>
</feature>
<gene>
    <name evidence="3" type="ORF">NDI37_18140</name>
</gene>
<dbReference type="InterPro" id="IPR028098">
    <property type="entry name" value="Glyco_trans_4-like_N"/>
</dbReference>
<dbReference type="PANTHER" id="PTHR45947">
    <property type="entry name" value="SULFOQUINOVOSYL TRANSFERASE SQD2"/>
    <property type="match status" value="1"/>
</dbReference>
<dbReference type="RefSeq" id="WP_190417834.1">
    <property type="nucleotide sequence ID" value="NZ_JAMPKK010000042.1"/>
</dbReference>
<dbReference type="Pfam" id="PF00534">
    <property type="entry name" value="Glycos_transf_1"/>
    <property type="match status" value="1"/>
</dbReference>
<keyword evidence="4" id="KW-1185">Reference proteome</keyword>
<accession>A0ABV0JSE6</accession>
<comment type="caution">
    <text evidence="3">The sequence shown here is derived from an EMBL/GenBank/DDBJ whole genome shotgun (WGS) entry which is preliminary data.</text>
</comment>
<sequence>MKIAVIGAKGLPAKQGGIEHHCEEIYSRVVEQGHEVDLFARSSYTGNVSLSHYNVHGVKVVSIPSLNVKGMDALLSSALGAIASNAKRYDIVHFHALGPSLFTWLPKFASSAKVVVTCHGLDWQRAKWNKASSDLIRRGERAAVRFSDEMIVVSEELRSYFKQTYGKETIYIPNAPSNMGDSDPTFTYGTSLGLEQGRYILFLGRLVPEKCPDLLIKAFQNLQQEGWKLVMVGGTSDTNEFTSEITDMAANNKNIIFTGELRGPRLAEILRGAGLFVLPSELEGLPLSMLEAMQEGVPVLGSDIPVHQQLIGKERGMLFQVKNVDSCLRSLEWAINHQQELAVMAKNAQNYVQTNYTWNQITAETLKLYNTLTAPVPKPKPNPFPVSDRPAKA</sequence>
<evidence type="ECO:0000259" key="1">
    <source>
        <dbReference type="Pfam" id="PF00534"/>
    </source>
</evidence>
<dbReference type="PANTHER" id="PTHR45947:SF3">
    <property type="entry name" value="SULFOQUINOVOSYL TRANSFERASE SQD2"/>
    <property type="match status" value="1"/>
</dbReference>
<organism evidence="3 4">
    <name type="scientific">Funiculus sociatus GB2-A5</name>
    <dbReference type="NCBI Taxonomy" id="2933946"/>
    <lineage>
        <taxon>Bacteria</taxon>
        <taxon>Bacillati</taxon>
        <taxon>Cyanobacteriota</taxon>
        <taxon>Cyanophyceae</taxon>
        <taxon>Coleofasciculales</taxon>
        <taxon>Coleofasciculaceae</taxon>
        <taxon>Funiculus</taxon>
    </lineage>
</organism>
<dbReference type="CDD" id="cd03801">
    <property type="entry name" value="GT4_PimA-like"/>
    <property type="match status" value="1"/>
</dbReference>
<evidence type="ECO:0000259" key="2">
    <source>
        <dbReference type="Pfam" id="PF13439"/>
    </source>
</evidence>
<protein>
    <submittedName>
        <fullName evidence="3">Glycosyltransferase family 4 protein</fullName>
    </submittedName>
</protein>
<dbReference type="EMBL" id="JAMPKK010000042">
    <property type="protein sequence ID" value="MEP0866381.1"/>
    <property type="molecule type" value="Genomic_DNA"/>
</dbReference>
<feature type="domain" description="Glycosyltransferase subfamily 4-like N-terminal" evidence="2">
    <location>
        <begin position="16"/>
        <end position="174"/>
    </location>
</feature>
<reference evidence="3 4" key="1">
    <citation type="submission" date="2022-04" db="EMBL/GenBank/DDBJ databases">
        <title>Positive selection, recombination, and allopatry shape intraspecific diversity of widespread and dominant cyanobacteria.</title>
        <authorList>
            <person name="Wei J."/>
            <person name="Shu W."/>
            <person name="Hu C."/>
        </authorList>
    </citation>
    <scope>NUCLEOTIDE SEQUENCE [LARGE SCALE GENOMIC DNA]</scope>
    <source>
        <strain evidence="3 4">GB2-A5</strain>
    </source>
</reference>
<dbReference type="SUPFAM" id="SSF53756">
    <property type="entry name" value="UDP-Glycosyltransferase/glycogen phosphorylase"/>
    <property type="match status" value="1"/>
</dbReference>
<dbReference type="Gene3D" id="3.40.50.2000">
    <property type="entry name" value="Glycogen Phosphorylase B"/>
    <property type="match status" value="2"/>
</dbReference>
<dbReference type="InterPro" id="IPR001296">
    <property type="entry name" value="Glyco_trans_1"/>
</dbReference>
<dbReference type="InterPro" id="IPR050194">
    <property type="entry name" value="Glycosyltransferase_grp1"/>
</dbReference>
<proteinExistence type="predicted"/>